<dbReference type="UniPathway" id="UPA00248">
    <property type="reaction ID" value="UER00314"/>
</dbReference>
<keyword evidence="4" id="KW-0745">Spermidine biosynthesis</keyword>
<evidence type="ECO:0000313" key="8">
    <source>
        <dbReference type="Proteomes" id="UP000320876"/>
    </source>
</evidence>
<dbReference type="GO" id="GO:0008295">
    <property type="term" value="P:spermidine biosynthetic process"/>
    <property type="evidence" value="ECO:0007669"/>
    <property type="project" value="UniProtKB-UniRule"/>
</dbReference>
<evidence type="ECO:0000313" key="7">
    <source>
        <dbReference type="EMBL" id="TQJ01188.1"/>
    </source>
</evidence>
<proteinExistence type="inferred from homology"/>
<keyword evidence="8" id="KW-1185">Reference proteome</keyword>
<feature type="binding site" evidence="4">
    <location>
        <position position="34"/>
    </location>
    <ligand>
        <name>S-methyl-5'-thioadenosine</name>
        <dbReference type="ChEBI" id="CHEBI:17509"/>
    </ligand>
</feature>
<feature type="active site" description="Proton acceptor" evidence="4 5">
    <location>
        <position position="166"/>
    </location>
</feature>
<evidence type="ECO:0000259" key="6">
    <source>
        <dbReference type="PROSITE" id="PS51006"/>
    </source>
</evidence>
<dbReference type="AlphaFoldDB" id="A0A542DDN5"/>
<dbReference type="InterPro" id="IPR029063">
    <property type="entry name" value="SAM-dependent_MTases_sf"/>
</dbReference>
<evidence type="ECO:0000256" key="5">
    <source>
        <dbReference type="PROSITE-ProRule" id="PRU00354"/>
    </source>
</evidence>
<comment type="similarity">
    <text evidence="1 4">Belongs to the spermidine/spermine synthase family.</text>
</comment>
<feature type="binding site" evidence="4">
    <location>
        <begin position="145"/>
        <end position="146"/>
    </location>
    <ligand>
        <name>S-methyl-5'-thioadenosine</name>
        <dbReference type="ChEBI" id="CHEBI:17509"/>
    </ligand>
</feature>
<dbReference type="Pfam" id="PF01564">
    <property type="entry name" value="Spermine_synth"/>
    <property type="match status" value="1"/>
</dbReference>
<comment type="catalytic activity">
    <reaction evidence="4">
        <text>S-adenosyl 3-(methylsulfanyl)propylamine + putrescine = S-methyl-5'-thioadenosine + spermidine + H(+)</text>
        <dbReference type="Rhea" id="RHEA:12721"/>
        <dbReference type="ChEBI" id="CHEBI:15378"/>
        <dbReference type="ChEBI" id="CHEBI:17509"/>
        <dbReference type="ChEBI" id="CHEBI:57443"/>
        <dbReference type="ChEBI" id="CHEBI:57834"/>
        <dbReference type="ChEBI" id="CHEBI:326268"/>
        <dbReference type="EC" id="2.5.1.16"/>
    </reaction>
</comment>
<comment type="caution">
    <text evidence="4">Lacks conserved residue(s) required for the propagation of feature annotation.</text>
</comment>
<keyword evidence="2 4" id="KW-0808">Transferase</keyword>
<dbReference type="InterPro" id="IPR030374">
    <property type="entry name" value="PABS"/>
</dbReference>
<protein>
    <recommendedName>
        <fullName evidence="4">Polyamine aminopropyltransferase</fullName>
    </recommendedName>
    <alternativeName>
        <fullName evidence="4">Putrescine aminopropyltransferase</fullName>
        <shortName evidence="4">PAPT</shortName>
    </alternativeName>
    <alternativeName>
        <fullName evidence="4">Spermidine synthase</fullName>
        <shortName evidence="4">SPDS</shortName>
        <shortName evidence="4">SPDSY</shortName>
        <ecNumber evidence="4">2.5.1.16</ecNumber>
    </alternativeName>
</protein>
<gene>
    <name evidence="4" type="primary">speE</name>
    <name evidence="7" type="ORF">FB471_0853</name>
</gene>
<comment type="pathway">
    <text evidence="4">Amine and polyamine biosynthesis; spermidine biosynthesis; spermidine from putrescine: step 1/1.</text>
</comment>
<keyword evidence="3 4" id="KW-0620">Polyamine biosynthesis</keyword>
<comment type="function">
    <text evidence="4">Catalyzes the irreversible transfer of a propylamine group from the amino donor S-adenosylmethioninamine (decarboxy-AdoMet) to putrescine (1,4-diaminobutane) to yield spermidine.</text>
</comment>
<feature type="binding site" evidence="4">
    <location>
        <position position="64"/>
    </location>
    <ligand>
        <name>spermidine</name>
        <dbReference type="ChEBI" id="CHEBI:57834"/>
    </ligand>
</feature>
<evidence type="ECO:0000256" key="1">
    <source>
        <dbReference type="ARBA" id="ARBA00007867"/>
    </source>
</evidence>
<dbReference type="InterPro" id="IPR001045">
    <property type="entry name" value="Spermi_synthase"/>
</dbReference>
<dbReference type="GO" id="GO:0010487">
    <property type="term" value="F:thermospermine synthase activity"/>
    <property type="evidence" value="ECO:0007669"/>
    <property type="project" value="UniProtKB-ARBA"/>
</dbReference>
<evidence type="ECO:0000256" key="3">
    <source>
        <dbReference type="ARBA" id="ARBA00023115"/>
    </source>
</evidence>
<dbReference type="Proteomes" id="UP000320876">
    <property type="component" value="Unassembled WGS sequence"/>
</dbReference>
<dbReference type="PANTHER" id="PTHR43317">
    <property type="entry name" value="THERMOSPERMINE SYNTHASE ACAULIS5"/>
    <property type="match status" value="1"/>
</dbReference>
<dbReference type="CDD" id="cd02440">
    <property type="entry name" value="AdoMet_MTases"/>
    <property type="match status" value="1"/>
</dbReference>
<comment type="subunit">
    <text evidence="4">Homodimer or homotetramer.</text>
</comment>
<evidence type="ECO:0000256" key="4">
    <source>
        <dbReference type="HAMAP-Rule" id="MF_00198"/>
    </source>
</evidence>
<dbReference type="Gene3D" id="3.40.50.150">
    <property type="entry name" value="Vaccinia Virus protein VP39"/>
    <property type="match status" value="1"/>
</dbReference>
<name>A0A542DDN5_AMYCI</name>
<evidence type="ECO:0000256" key="2">
    <source>
        <dbReference type="ARBA" id="ARBA00022679"/>
    </source>
</evidence>
<reference evidence="7 8" key="1">
    <citation type="submission" date="2019-06" db="EMBL/GenBank/DDBJ databases">
        <title>Sequencing the genomes of 1000 actinobacteria strains.</title>
        <authorList>
            <person name="Klenk H.-P."/>
        </authorList>
    </citation>
    <scope>NUCLEOTIDE SEQUENCE [LARGE SCALE GENOMIC DNA]</scope>
    <source>
        <strain evidence="7 8">DSM 45679</strain>
    </source>
</reference>
<organism evidence="7 8">
    <name type="scientific">Amycolatopsis cihanbeyliensis</name>
    <dbReference type="NCBI Taxonomy" id="1128664"/>
    <lineage>
        <taxon>Bacteria</taxon>
        <taxon>Bacillati</taxon>
        <taxon>Actinomycetota</taxon>
        <taxon>Actinomycetes</taxon>
        <taxon>Pseudonocardiales</taxon>
        <taxon>Pseudonocardiaceae</taxon>
        <taxon>Amycolatopsis</taxon>
    </lineage>
</organism>
<dbReference type="GO" id="GO:0004766">
    <property type="term" value="F:spermidine synthase activity"/>
    <property type="evidence" value="ECO:0007669"/>
    <property type="project" value="UniProtKB-UniRule"/>
</dbReference>
<feature type="binding site" evidence="4">
    <location>
        <position position="107"/>
    </location>
    <ligand>
        <name>S-methyl-5'-thioadenosine</name>
        <dbReference type="ChEBI" id="CHEBI:17509"/>
    </ligand>
</feature>
<dbReference type="PANTHER" id="PTHR43317:SF1">
    <property type="entry name" value="THERMOSPERMINE SYNTHASE ACAULIS5"/>
    <property type="match status" value="1"/>
</dbReference>
<dbReference type="HAMAP" id="MF_00198">
    <property type="entry name" value="Spermidine_synth"/>
    <property type="match status" value="1"/>
</dbReference>
<feature type="binding site" evidence="4">
    <location>
        <position position="174"/>
    </location>
    <ligand>
        <name>S-methyl-5'-thioadenosine</name>
        <dbReference type="ChEBI" id="CHEBI:17509"/>
    </ligand>
</feature>
<accession>A0A542DDN5</accession>
<dbReference type="EMBL" id="VFML01000001">
    <property type="protein sequence ID" value="TQJ01188.1"/>
    <property type="molecule type" value="Genomic_DNA"/>
</dbReference>
<dbReference type="SUPFAM" id="SSF53335">
    <property type="entry name" value="S-adenosyl-L-methionine-dependent methyltransferases"/>
    <property type="match status" value="1"/>
</dbReference>
<dbReference type="RefSeq" id="WP_141996028.1">
    <property type="nucleotide sequence ID" value="NZ_VFML01000001.1"/>
</dbReference>
<dbReference type="EC" id="2.5.1.16" evidence="4"/>
<feature type="binding site" evidence="4">
    <location>
        <position position="88"/>
    </location>
    <ligand>
        <name>spermidine</name>
        <dbReference type="ChEBI" id="CHEBI:57834"/>
    </ligand>
</feature>
<dbReference type="PROSITE" id="PS51006">
    <property type="entry name" value="PABS_2"/>
    <property type="match status" value="1"/>
</dbReference>
<feature type="domain" description="PABS" evidence="6">
    <location>
        <begin position="1"/>
        <end position="252"/>
    </location>
</feature>
<comment type="caution">
    <text evidence="7">The sequence shown here is derived from an EMBL/GenBank/DDBJ whole genome shotgun (WGS) entry which is preliminary data.</text>
</comment>
<dbReference type="OrthoDB" id="9793120at2"/>
<sequence>MTVTPHQIVEPLGPGLSRVWDLPEVLLDTRTDYQHVVIARTAQGITLFCDNDRQSTEESQLVYHEALLVPAALLADEVRRVLVIGSSEGVLSQQAVAFGADRVDHVDIDREAVRACAEYLPYGYSPAELDAAERADGPVRMHYRDGWEFLAEAAAGTERYDIVVIDLPDENADPEAQHNRLYAKDFLRRCTEVLAPGGVLAAQAGCPTLWRNETLIAATRRFSEIFGTVVYFGSDEHEWAFLSGRADRIADPVDGMIRTLSGAGYRPSSVDPEALRGCTVLPHSVRVALARPSGRTGRDE</sequence>